<evidence type="ECO:0000256" key="2">
    <source>
        <dbReference type="RuleBase" id="RU362097"/>
    </source>
</evidence>
<proteinExistence type="inferred from homology"/>
<evidence type="ECO:0008006" key="6">
    <source>
        <dbReference type="Google" id="ProtNLM"/>
    </source>
</evidence>
<keyword evidence="2" id="KW-1134">Transmembrane beta strand</keyword>
<evidence type="ECO:0000313" key="5">
    <source>
        <dbReference type="Proteomes" id="UP000697995"/>
    </source>
</evidence>
<evidence type="ECO:0000313" key="4">
    <source>
        <dbReference type="EMBL" id="MBK1661504.1"/>
    </source>
</evidence>
<dbReference type="EMBL" id="NRSG01000314">
    <property type="protein sequence ID" value="MBK1661504.1"/>
    <property type="molecule type" value="Genomic_DNA"/>
</dbReference>
<gene>
    <name evidence="4" type="ORF">CKO45_25170</name>
</gene>
<feature type="coiled-coil region" evidence="3">
    <location>
        <begin position="434"/>
        <end position="461"/>
    </location>
</feature>
<keyword evidence="3" id="KW-0175">Coiled coil</keyword>
<accession>A0ABS1D6J5</accession>
<dbReference type="PANTHER" id="PTHR30203">
    <property type="entry name" value="OUTER MEMBRANE CATION EFFLUX PROTEIN"/>
    <property type="match status" value="1"/>
</dbReference>
<dbReference type="Pfam" id="PF02321">
    <property type="entry name" value="OEP"/>
    <property type="match status" value="2"/>
</dbReference>
<comment type="caution">
    <text evidence="4">The sequence shown here is derived from an EMBL/GenBank/DDBJ whole genome shotgun (WGS) entry which is preliminary data.</text>
</comment>
<comment type="similarity">
    <text evidence="1 2">Belongs to the outer membrane factor (OMF) (TC 1.B.17) family.</text>
</comment>
<dbReference type="Gene3D" id="1.20.1600.10">
    <property type="entry name" value="Outer membrane efflux proteins (OEP)"/>
    <property type="match status" value="1"/>
</dbReference>
<dbReference type="InterPro" id="IPR010131">
    <property type="entry name" value="MdtP/NodT-like"/>
</dbReference>
<dbReference type="NCBIfam" id="TIGR01845">
    <property type="entry name" value="outer_NodT"/>
    <property type="match status" value="1"/>
</dbReference>
<dbReference type="InterPro" id="IPR003423">
    <property type="entry name" value="OMP_efflux"/>
</dbReference>
<reference evidence="4 5" key="1">
    <citation type="journal article" date="2020" name="Microorganisms">
        <title>Osmotic Adaptation and Compatible Solute Biosynthesis of Phototrophic Bacteria as Revealed from Genome Analyses.</title>
        <authorList>
            <person name="Imhoff J.F."/>
            <person name="Rahn T."/>
            <person name="Kunzel S."/>
            <person name="Keller A."/>
            <person name="Neulinger S.C."/>
        </authorList>
    </citation>
    <scope>NUCLEOTIDE SEQUENCE [LARGE SCALE GENOMIC DNA]</scope>
    <source>
        <strain evidence="4 5">DSM 15382</strain>
    </source>
</reference>
<name>A0ABS1D6J5_9PROT</name>
<evidence type="ECO:0000256" key="3">
    <source>
        <dbReference type="SAM" id="Coils"/>
    </source>
</evidence>
<keyword evidence="5" id="KW-1185">Reference proteome</keyword>
<organism evidence="4 5">
    <name type="scientific">Paracraurococcus ruber</name>
    <dbReference type="NCBI Taxonomy" id="77675"/>
    <lineage>
        <taxon>Bacteria</taxon>
        <taxon>Pseudomonadati</taxon>
        <taxon>Pseudomonadota</taxon>
        <taxon>Alphaproteobacteria</taxon>
        <taxon>Acetobacterales</taxon>
        <taxon>Roseomonadaceae</taxon>
        <taxon>Paracraurococcus</taxon>
    </lineage>
</organism>
<protein>
    <recommendedName>
        <fullName evidence="6">Efflux transporter, outer membrane factor (OMF) lipoprotein, NodT family</fullName>
    </recommendedName>
</protein>
<keyword evidence="2" id="KW-0449">Lipoprotein</keyword>
<dbReference type="Gene3D" id="2.20.200.10">
    <property type="entry name" value="Outer membrane efflux proteins (OEP)"/>
    <property type="match status" value="1"/>
</dbReference>
<keyword evidence="2" id="KW-0564">Palmitate</keyword>
<evidence type="ECO:0000256" key="1">
    <source>
        <dbReference type="ARBA" id="ARBA00007613"/>
    </source>
</evidence>
<sequence>MRRLLRPGRPDGKAGGTGDRAAAIRRRLLLAALLPLAGCAGDPGPGFAPPGVPAAFRAAAAAEAAPALPADGAWWQVFGDPVLDDLVARATSHNLGLKQAEARLAQARALQRAAAARLWPTLGLTAEASRRDGTLTNAAATTGPLYVLGTTLGYELDLFDRLGREGDAAALDAAERERLRAAAHLLLQAEVARSYFLLQALDAEAGLLRGAVESQRRSARLTEGLMRAGLVSELATTRLRAEAEALAAEALALGQRREEAEQALSLLVGEPATGFRLATAPAPATPPSIPSGIPGTVLLRRPDVAAAHHAWRAGELRAAVAADAWLPTLTLNALGGFAAASFPAVFAASAASSGLGALLGLPVLDGGRYRANLAGARAGRDIAAAAYGQQVLLALKEVEEHLAALRWLAAQDATLARAGQAARRTRDLVAANRARGLASQLEVLDAERVALREERQALRIRAARFVATVGLVRALGGGWGA</sequence>
<dbReference type="SUPFAM" id="SSF56954">
    <property type="entry name" value="Outer membrane efflux proteins (OEP)"/>
    <property type="match status" value="1"/>
</dbReference>
<dbReference type="Proteomes" id="UP000697995">
    <property type="component" value="Unassembled WGS sequence"/>
</dbReference>
<dbReference type="PANTHER" id="PTHR30203:SF33">
    <property type="entry name" value="BLR4455 PROTEIN"/>
    <property type="match status" value="1"/>
</dbReference>
<comment type="subcellular location">
    <subcellularLocation>
        <location evidence="2">Cell membrane</location>
        <topology evidence="2">Lipid-anchor</topology>
    </subcellularLocation>
</comment>
<keyword evidence="2" id="KW-0472">Membrane</keyword>
<keyword evidence="2" id="KW-0812">Transmembrane</keyword>